<evidence type="ECO:0008006" key="3">
    <source>
        <dbReference type="Google" id="ProtNLM"/>
    </source>
</evidence>
<dbReference type="OrthoDB" id="7210869at2"/>
<proteinExistence type="predicted"/>
<dbReference type="EMBL" id="FMZX01000014">
    <property type="protein sequence ID" value="SDD89695.1"/>
    <property type="molecule type" value="Genomic_DNA"/>
</dbReference>
<name>A0A1G6YJ88_9PROT</name>
<protein>
    <recommendedName>
        <fullName evidence="3">Antibiotic biosynthesis monooxygenase</fullName>
    </recommendedName>
</protein>
<dbReference type="AlphaFoldDB" id="A0A1G6YJ88"/>
<evidence type="ECO:0000313" key="1">
    <source>
        <dbReference type="EMBL" id="SDD89695.1"/>
    </source>
</evidence>
<accession>A0A1G6YJ88</accession>
<evidence type="ECO:0000313" key="2">
    <source>
        <dbReference type="Proteomes" id="UP000198925"/>
    </source>
</evidence>
<organism evidence="1 2">
    <name type="scientific">Belnapia rosea</name>
    <dbReference type="NCBI Taxonomy" id="938405"/>
    <lineage>
        <taxon>Bacteria</taxon>
        <taxon>Pseudomonadati</taxon>
        <taxon>Pseudomonadota</taxon>
        <taxon>Alphaproteobacteria</taxon>
        <taxon>Acetobacterales</taxon>
        <taxon>Roseomonadaceae</taxon>
        <taxon>Belnapia</taxon>
    </lineage>
</organism>
<reference evidence="1 2" key="1">
    <citation type="submission" date="2016-10" db="EMBL/GenBank/DDBJ databases">
        <authorList>
            <person name="de Groot N.N."/>
        </authorList>
    </citation>
    <scope>NUCLEOTIDE SEQUENCE [LARGE SCALE GENOMIC DNA]</scope>
    <source>
        <strain evidence="1 2">CPCC 100156</strain>
    </source>
</reference>
<keyword evidence="2" id="KW-1185">Reference proteome</keyword>
<dbReference type="RefSeq" id="WP_090567254.1">
    <property type="nucleotide sequence ID" value="NZ_FMXZ01000013.1"/>
</dbReference>
<gene>
    <name evidence="1" type="ORF">SAMN04487779_101463</name>
</gene>
<dbReference type="Proteomes" id="UP000198925">
    <property type="component" value="Unassembled WGS sequence"/>
</dbReference>
<sequence length="106" mass="11986">MILRLWHGWTTPALADRYETLLRTEIFPGILARRIPGFLRIALCRRALEGEVEFMTAMWFSGPEAVTAFAGEDGEAAYVPASAREVLSRFDARATHYALREEREAA</sequence>